<dbReference type="CDD" id="cd04197">
    <property type="entry name" value="eIF-2B_epsilon_N"/>
    <property type="match status" value="1"/>
</dbReference>
<dbReference type="InterPro" id="IPR003307">
    <property type="entry name" value="W2_domain"/>
</dbReference>
<evidence type="ECO:0000256" key="1">
    <source>
        <dbReference type="ARBA" id="ARBA00004514"/>
    </source>
</evidence>
<dbReference type="InterPro" id="IPR019734">
    <property type="entry name" value="TPR_rpt"/>
</dbReference>
<evidence type="ECO:0000256" key="4">
    <source>
        <dbReference type="ARBA" id="ARBA00022540"/>
    </source>
</evidence>
<evidence type="ECO:0000313" key="11">
    <source>
        <dbReference type="EMBL" id="KGQ10648.1"/>
    </source>
</evidence>
<dbReference type="EMBL" id="ANFO01000294">
    <property type="protein sequence ID" value="KGQ10648.1"/>
    <property type="molecule type" value="Genomic_DNA"/>
</dbReference>
<dbReference type="Pfam" id="PF25084">
    <property type="entry name" value="LbH_EIF2B"/>
    <property type="match status" value="1"/>
</dbReference>
<gene>
    <name evidence="11" type="ORF">BBAD15_g4005</name>
</gene>
<keyword evidence="3" id="KW-0963">Cytoplasm</keyword>
<evidence type="ECO:0000256" key="7">
    <source>
        <dbReference type="ARBA" id="ARBA00046432"/>
    </source>
</evidence>
<dbReference type="SMART" id="SM00515">
    <property type="entry name" value="eIF5C"/>
    <property type="match status" value="1"/>
</dbReference>
<evidence type="ECO:0000256" key="8">
    <source>
        <dbReference type="PROSITE-ProRule" id="PRU00339"/>
    </source>
</evidence>
<dbReference type="Gene3D" id="3.90.550.10">
    <property type="entry name" value="Spore Coat Polysaccharide Biosynthesis Protein SpsA, Chain A"/>
    <property type="match status" value="1"/>
</dbReference>
<dbReference type="InterPro" id="IPR029044">
    <property type="entry name" value="Nucleotide-diphossugar_trans"/>
</dbReference>
<dbReference type="CDD" id="cd11558">
    <property type="entry name" value="W2_eIF2B_epsilon"/>
    <property type="match status" value="1"/>
</dbReference>
<dbReference type="eggNOG" id="KOG1126">
    <property type="taxonomic scope" value="Eukaryota"/>
</dbReference>
<dbReference type="Pfam" id="PF12895">
    <property type="entry name" value="ANAPC3"/>
    <property type="match status" value="1"/>
</dbReference>
<dbReference type="Pfam" id="PF13432">
    <property type="entry name" value="TPR_16"/>
    <property type="match status" value="1"/>
</dbReference>
<evidence type="ECO:0000256" key="9">
    <source>
        <dbReference type="SAM" id="MobiDB-lite"/>
    </source>
</evidence>
<keyword evidence="4 11" id="KW-0648">Protein biosynthesis</keyword>
<dbReference type="Gene3D" id="2.160.10.10">
    <property type="entry name" value="Hexapeptide repeat proteins"/>
    <property type="match status" value="2"/>
</dbReference>
<dbReference type="GO" id="GO:0005829">
    <property type="term" value="C:cytosol"/>
    <property type="evidence" value="ECO:0007669"/>
    <property type="project" value="UniProtKB-SubCell"/>
</dbReference>
<comment type="similarity">
    <text evidence="2">Belongs to the eIF-2B gamma/epsilon subunits family.</text>
</comment>
<dbReference type="SMART" id="SM00028">
    <property type="entry name" value="TPR"/>
    <property type="match status" value="6"/>
</dbReference>
<evidence type="ECO:0000256" key="5">
    <source>
        <dbReference type="ARBA" id="ARBA00044144"/>
    </source>
</evidence>
<feature type="repeat" description="TPR" evidence="8">
    <location>
        <begin position="486"/>
        <end position="519"/>
    </location>
</feature>
<feature type="region of interest" description="Disordered" evidence="9">
    <location>
        <begin position="205"/>
        <end position="330"/>
    </location>
</feature>
<dbReference type="eggNOG" id="KOG1461">
    <property type="taxonomic scope" value="Eukaryota"/>
</dbReference>
<dbReference type="InterPro" id="IPR056764">
    <property type="entry name" value="LbH_EIF2B3/5"/>
</dbReference>
<dbReference type="HOGENOM" id="CLU_004892_0_0_1"/>
<dbReference type="GO" id="GO:0031369">
    <property type="term" value="F:translation initiation factor binding"/>
    <property type="evidence" value="ECO:0007669"/>
    <property type="project" value="InterPro"/>
</dbReference>
<keyword evidence="4 11" id="KW-0396">Initiation factor</keyword>
<dbReference type="PROSITE" id="PS51363">
    <property type="entry name" value="W2"/>
    <property type="match status" value="1"/>
</dbReference>
<evidence type="ECO:0000256" key="2">
    <source>
        <dbReference type="ARBA" id="ARBA00007878"/>
    </source>
</evidence>
<protein>
    <recommendedName>
        <fullName evidence="5">Translation initiation factor eIF2B subunit epsilon</fullName>
    </recommendedName>
    <alternativeName>
        <fullName evidence="6">eIF2B GDP-GTP exchange factor subunit epsilon</fullName>
    </alternativeName>
</protein>
<dbReference type="GO" id="GO:0003743">
    <property type="term" value="F:translation initiation factor activity"/>
    <property type="evidence" value="ECO:0007669"/>
    <property type="project" value="UniProtKB-KW"/>
</dbReference>
<feature type="domain" description="W2" evidence="10">
    <location>
        <begin position="1226"/>
        <end position="1416"/>
    </location>
</feature>
<dbReference type="SUPFAM" id="SSF48371">
    <property type="entry name" value="ARM repeat"/>
    <property type="match status" value="1"/>
</dbReference>
<comment type="caution">
    <text evidence="11">The sequence shown here is derived from an EMBL/GenBank/DDBJ whole genome shotgun (WGS) entry which is preliminary data.</text>
</comment>
<dbReference type="Proteomes" id="UP000030106">
    <property type="component" value="Unassembled WGS sequence"/>
</dbReference>
<comment type="subcellular location">
    <subcellularLocation>
        <location evidence="1">Cytoplasm</location>
        <location evidence="1">Cytosol</location>
    </subcellularLocation>
</comment>
<sequence length="1429" mass="156171">MSSGLRPSGGDAETRLVYRFLDCDLVENSLFLLDRLHAQSPDNKSWVHLRSLCCLRLARYAAAHEYSQHEAIHGKHIGCAYVFAQACLELKLYRDGIFVLERVLHSSMELKISATAERFVPDEAALSCLLGKLHRANSDLRNAADAYAQALQADAFMWDAFTDLCDMGVTLHLSNIFQPKSPLAQTPGASEIIHAPVEAVSSFGDRKEEMKDPERMVVSSIVSPPKALSPAKRKQDAAASAFPPERLALHSNDTAPASNLKPQWPSARSSPYLLSTRGKIGGSARQSRVILEPTSRKTRPDKGARLSQLQTPTTSRDCNKRNDDLMTPDTAQGSLLTPAQIEELKPLHDLFSTIGTAYYHLQRFQPRLCLNAFATLPAEQQATPWILAKMARAHYEMMAYEDAKWAFQALRAASPSWVEDLEVLAATLWHLKDDVQLSYQAHDLVDSHYLSPQSWCAVGCALSLDGRPEDAIASFLRATQLRPQLARAYSFLGCEYHDCEAYDKASRAFRRALRIDVRHYPAWVGLGRVQGRLGAPERALRHYLAAQKVFPDNGVVLTNIARVCDELGIPELGLQFIRRAQVSTPMRLAVFTKVQMAKLLLRVKEPEDAAEALNAALEMAPDDAEIHLLLGRTVMEAGRPDLKEVLRRFTVALSLRPHSRVIKEALDELGSPRKTRITPWNTSFFNLWPAHCFPSSSRASMSHKGKNSASSGKGKKPAKSGAESKGEDVLQAVILADSFQDRFKPFTVDKPRCLLPLGNTPLIEYTLEFLAMNGVHEVYLYCGANTDAVEEHINRSRWSTASKSSPFSLIQFIRVADARSAGDVLRDLDTRSLVDGDFILVHGDLVSNLMLDGVLAAHRRRREESALNIMTCVLRSGGQDAHRTKPSGLTPVFVVDNKTQRCLHYDEMSPLGGDHYALLDPAIADELSTDFDVRADLIDAQIDICTPEVLALWSESFDYELPRRNFLHGVLKDWELNGKQIYTHIVEDGYAARASNLQMYDAVSRDVLGRWTFPYIPENNLSPKSAYQSHHNNVVIEQSACHASSARLRNSIIGANTTIGAGSTVANCIIGSDCVVGAGVTLTDSFLWNEVSVDENATVTRAILADGTKVGKNATVSPGALLSFGVHIGDGVVVAENTAISALSPLGKPVTSDTALVGPDGVGAAFHDPELDELEDDDPARLQQSLIYSMAGFNVSTSSVSTLASDTYSSDGSEPAFGEEPDPEAAGKESFHADAVHGLLDALRAVSGDFDSAKLEFMGLRLANNASDDMMRRAVATAFARRAAELAAPGNGTPLEPSKAAETALTARAGAVKFVDEVGVGGGEPEQVAFILATQTALCEVTAAKENGGIDAARAGTVLAALMQQLYALDVLEEDGILAWWADERAADGEDMTALRDKCRVLVEWLENAEEEDDESEEEDDDDNDDDDE</sequence>
<dbReference type="SUPFAM" id="SSF48452">
    <property type="entry name" value="TPR-like"/>
    <property type="match status" value="3"/>
</dbReference>
<dbReference type="PANTHER" id="PTHR45887">
    <property type="entry name" value="TRANSLATION INITIATION FACTOR EIF-2B SUBUNIT EPSILON"/>
    <property type="match status" value="1"/>
</dbReference>
<dbReference type="OrthoDB" id="424572at2759"/>
<name>A0A0A2VSS6_BEABA</name>
<reference evidence="11 12" key="1">
    <citation type="submission" date="2012-10" db="EMBL/GenBank/DDBJ databases">
        <title>Genome sequencing and analysis of entomopathogenic fungi Beauveria bassiana D1-5.</title>
        <authorList>
            <person name="Li Q."/>
            <person name="Wang L."/>
            <person name="Zhang Z."/>
            <person name="Wang Q."/>
            <person name="Ren J."/>
            <person name="Wang M."/>
            <person name="Xu W."/>
            <person name="Wang J."/>
            <person name="Lu Y."/>
            <person name="Du Q."/>
            <person name="Sun Z."/>
        </authorList>
    </citation>
    <scope>NUCLEOTIDE SEQUENCE [LARGE SCALE GENOMIC DNA]</scope>
    <source>
        <strain evidence="11 12">D1-5</strain>
    </source>
</reference>
<evidence type="ECO:0000256" key="3">
    <source>
        <dbReference type="ARBA" id="ARBA00022490"/>
    </source>
</evidence>
<dbReference type="Gene3D" id="1.25.40.180">
    <property type="match status" value="1"/>
</dbReference>
<feature type="region of interest" description="Disordered" evidence="9">
    <location>
        <begin position="1407"/>
        <end position="1429"/>
    </location>
</feature>
<dbReference type="InterPro" id="IPR011990">
    <property type="entry name" value="TPR-like_helical_dom_sf"/>
</dbReference>
<dbReference type="Gene3D" id="1.25.40.10">
    <property type="entry name" value="Tetratricopeptide repeat domain"/>
    <property type="match status" value="4"/>
</dbReference>
<dbReference type="InterPro" id="IPR044123">
    <property type="entry name" value="W2_eIF2B_epsilon"/>
</dbReference>
<dbReference type="FunFam" id="3.90.550.10:FF:000066">
    <property type="entry name" value="Translation initiation factor eIF-2B subunit epsilon"/>
    <property type="match status" value="1"/>
</dbReference>
<dbReference type="SUPFAM" id="SSF53448">
    <property type="entry name" value="Nucleotide-diphospho-sugar transferases"/>
    <property type="match status" value="1"/>
</dbReference>
<dbReference type="InterPro" id="IPR035543">
    <property type="entry name" value="eIF-2B_epsilon_N"/>
</dbReference>
<feature type="region of interest" description="Disordered" evidence="9">
    <location>
        <begin position="1204"/>
        <end position="1226"/>
    </location>
</feature>
<feature type="compositionally biased region" description="Polar residues" evidence="9">
    <location>
        <begin position="251"/>
        <end position="273"/>
    </location>
</feature>
<dbReference type="PROSITE" id="PS50005">
    <property type="entry name" value="TPR"/>
    <property type="match status" value="1"/>
</dbReference>
<feature type="compositionally biased region" description="Basic and acidic residues" evidence="9">
    <location>
        <begin position="205"/>
        <end position="215"/>
    </location>
</feature>
<evidence type="ECO:0000313" key="12">
    <source>
        <dbReference type="Proteomes" id="UP000030106"/>
    </source>
</evidence>
<dbReference type="InterPro" id="IPR016024">
    <property type="entry name" value="ARM-type_fold"/>
</dbReference>
<proteinExistence type="inferred from homology"/>
<feature type="region of interest" description="Disordered" evidence="9">
    <location>
        <begin position="696"/>
        <end position="724"/>
    </location>
</feature>
<accession>A0A0A2VSS6</accession>
<dbReference type="GO" id="GO:0005851">
    <property type="term" value="C:eukaryotic translation initiation factor 2B complex"/>
    <property type="evidence" value="ECO:0007669"/>
    <property type="project" value="EnsemblFungi"/>
</dbReference>
<dbReference type="GO" id="GO:0002183">
    <property type="term" value="P:cytoplasmic translational initiation"/>
    <property type="evidence" value="ECO:0007669"/>
    <property type="project" value="EnsemblFungi"/>
</dbReference>
<dbReference type="STRING" id="1245745.A0A0A2VSS6"/>
<evidence type="ECO:0000259" key="10">
    <source>
        <dbReference type="PROSITE" id="PS51363"/>
    </source>
</evidence>
<dbReference type="InterPro" id="IPR051956">
    <property type="entry name" value="eIF2B_epsilon"/>
</dbReference>
<keyword evidence="8" id="KW-0802">TPR repeat</keyword>
<feature type="compositionally biased region" description="Basic and acidic residues" evidence="9">
    <location>
        <begin position="294"/>
        <end position="304"/>
    </location>
</feature>
<dbReference type="Pfam" id="PF02020">
    <property type="entry name" value="W2"/>
    <property type="match status" value="1"/>
</dbReference>
<dbReference type="Pfam" id="PF13181">
    <property type="entry name" value="TPR_8"/>
    <property type="match status" value="2"/>
</dbReference>
<feature type="compositionally biased region" description="Polar residues" evidence="9">
    <location>
        <begin position="307"/>
        <end position="316"/>
    </location>
</feature>
<dbReference type="PANTHER" id="PTHR45887:SF1">
    <property type="entry name" value="TRANSLATION INITIATION FACTOR EIF-2B SUBUNIT EPSILON"/>
    <property type="match status" value="1"/>
</dbReference>
<dbReference type="GO" id="GO:0005085">
    <property type="term" value="F:guanyl-nucleotide exchange factor activity"/>
    <property type="evidence" value="ECO:0007669"/>
    <property type="project" value="EnsemblFungi"/>
</dbReference>
<organism evidence="11 12">
    <name type="scientific">Beauveria bassiana D1-5</name>
    <dbReference type="NCBI Taxonomy" id="1245745"/>
    <lineage>
        <taxon>Eukaryota</taxon>
        <taxon>Fungi</taxon>
        <taxon>Dikarya</taxon>
        <taxon>Ascomycota</taxon>
        <taxon>Pezizomycotina</taxon>
        <taxon>Sordariomycetes</taxon>
        <taxon>Hypocreomycetidae</taxon>
        <taxon>Hypocreales</taxon>
        <taxon>Cordycipitaceae</taxon>
        <taxon>Beauveria</taxon>
    </lineage>
</organism>
<comment type="subunit">
    <text evidence="7">Component of the translation initiation factor 2B (eIF2B) complex which is a heterodecamer of two sets of five different subunits: alpha, beta, gamma, delta and epsilon. Subunits alpha, beta and delta comprise a regulatory subcomplex and subunits epsilon and gamma comprise a catalytic subcomplex. Within the complex, the hexameric regulatory complex resides at the center, with the two heterodimeric catalytic subcomplexes bound on opposite sides.</text>
</comment>
<evidence type="ECO:0000256" key="6">
    <source>
        <dbReference type="ARBA" id="ARBA00044345"/>
    </source>
</evidence>